<dbReference type="Proteomes" id="UP000744438">
    <property type="component" value="Unassembled WGS sequence"/>
</dbReference>
<dbReference type="PANTHER" id="PTHR38767">
    <property type="entry name" value="DNA POLYMERASE III SUBUNIT CHI"/>
    <property type="match status" value="1"/>
</dbReference>
<dbReference type="GO" id="GO:0006260">
    <property type="term" value="P:DNA replication"/>
    <property type="evidence" value="ECO:0007669"/>
    <property type="project" value="InterPro"/>
</dbReference>
<dbReference type="PANTHER" id="PTHR38767:SF1">
    <property type="entry name" value="DNA POLYMERASE III SUBUNIT CHI"/>
    <property type="match status" value="1"/>
</dbReference>
<evidence type="ECO:0000313" key="1">
    <source>
        <dbReference type="EMBL" id="MBL6811331.1"/>
    </source>
</evidence>
<comment type="caution">
    <text evidence="1">The sequence shown here is derived from an EMBL/GenBank/DDBJ whole genome shotgun (WGS) entry which is preliminary data.</text>
</comment>
<dbReference type="InterPro" id="IPR007459">
    <property type="entry name" value="DNA_pol3_chi"/>
</dbReference>
<dbReference type="GO" id="GO:0003887">
    <property type="term" value="F:DNA-directed DNA polymerase activity"/>
    <property type="evidence" value="ECO:0007669"/>
    <property type="project" value="InterPro"/>
</dbReference>
<dbReference type="GO" id="GO:0003677">
    <property type="term" value="F:DNA binding"/>
    <property type="evidence" value="ECO:0007669"/>
    <property type="project" value="InterPro"/>
</dbReference>
<dbReference type="AlphaFoldDB" id="A0A937I6K9"/>
<gene>
    <name evidence="1" type="ORF">ISQ63_00440</name>
</gene>
<name>A0A937I6K9_9GAMM</name>
<evidence type="ECO:0000313" key="2">
    <source>
        <dbReference type="Proteomes" id="UP000744438"/>
    </source>
</evidence>
<dbReference type="SUPFAM" id="SSF102400">
    <property type="entry name" value="DNA polymerase III chi subunit"/>
    <property type="match status" value="1"/>
</dbReference>
<accession>A0A937I6K9</accession>
<dbReference type="InterPro" id="IPR036768">
    <property type="entry name" value="PolIII_chi_sf"/>
</dbReference>
<proteinExistence type="predicted"/>
<protein>
    <submittedName>
        <fullName evidence="1">DNA polymerase III subunit chi</fullName>
    </submittedName>
</protein>
<reference evidence="1" key="1">
    <citation type="submission" date="2020-10" db="EMBL/GenBank/DDBJ databases">
        <title>Microbiome of the Black Sea water column analyzed by genome centric metagenomics.</title>
        <authorList>
            <person name="Cabello-Yeves P.J."/>
            <person name="Callieri C."/>
            <person name="Picazo A."/>
            <person name="Mehrshad M."/>
            <person name="Haro-Moreno J.M."/>
            <person name="Roda-Garcia J."/>
            <person name="Dzembekova N."/>
            <person name="Slabakova V."/>
            <person name="Slabakova N."/>
            <person name="Moncheva S."/>
            <person name="Rodriguez-Valera F."/>
        </authorList>
    </citation>
    <scope>NUCLEOTIDE SEQUENCE</scope>
    <source>
        <strain evidence="1">BS307-5m-G49</strain>
    </source>
</reference>
<sequence length="147" mass="16730">MTQEISFISAGEDEKEAISFLLKFVEEKFLELGSSSQNKINLRCNDAAQANELDQKLWDDLDEVFLAHKISNDTKMPSCPVEISYPGIKVKNDFSTLINLNPKLPPDYQDYDAVFQIVIKDNASLQNQARESFKQCKIDGFDPTYIN</sequence>
<organism evidence="1 2">
    <name type="scientific">SAR86 cluster bacterium</name>
    <dbReference type="NCBI Taxonomy" id="2030880"/>
    <lineage>
        <taxon>Bacteria</taxon>
        <taxon>Pseudomonadati</taxon>
        <taxon>Pseudomonadota</taxon>
        <taxon>Gammaproteobacteria</taxon>
        <taxon>SAR86 cluster</taxon>
    </lineage>
</organism>
<dbReference type="Pfam" id="PF04364">
    <property type="entry name" value="DNA_pol3_chi"/>
    <property type="match status" value="1"/>
</dbReference>
<dbReference type="EMBL" id="JADHQC010000001">
    <property type="protein sequence ID" value="MBL6811331.1"/>
    <property type="molecule type" value="Genomic_DNA"/>
</dbReference>
<dbReference type="Gene3D" id="3.40.50.10110">
    <property type="entry name" value="DNA polymerase III subunit chi"/>
    <property type="match status" value="1"/>
</dbReference>
<dbReference type="GO" id="GO:0032298">
    <property type="term" value="P:positive regulation of DNA-templated DNA replication initiation"/>
    <property type="evidence" value="ECO:0007669"/>
    <property type="project" value="TreeGrafter"/>
</dbReference>